<proteinExistence type="predicted"/>
<dbReference type="InterPro" id="IPR016084">
    <property type="entry name" value="Haem_Oase-like_multi-hlx"/>
</dbReference>
<dbReference type="Gene3D" id="1.20.910.10">
    <property type="entry name" value="Heme oxygenase-like"/>
    <property type="match status" value="1"/>
</dbReference>
<name>A0A9E7D5V7_9HYPH</name>
<gene>
    <name evidence="1" type="ORF">K9D25_01935</name>
</gene>
<evidence type="ECO:0000313" key="1">
    <source>
        <dbReference type="EMBL" id="UOK71510.1"/>
    </source>
</evidence>
<dbReference type="Proteomes" id="UP000831684">
    <property type="component" value="Chromosome"/>
</dbReference>
<dbReference type="AlphaFoldDB" id="A0A9E7D5V7"/>
<dbReference type="RefSeq" id="WP_244378730.1">
    <property type="nucleotide sequence ID" value="NZ_CP083239.1"/>
</dbReference>
<dbReference type="Pfam" id="PF01126">
    <property type="entry name" value="Heme_oxygenase"/>
    <property type="match status" value="1"/>
</dbReference>
<evidence type="ECO:0000313" key="2">
    <source>
        <dbReference type="Proteomes" id="UP000831684"/>
    </source>
</evidence>
<reference evidence="1" key="1">
    <citation type="submission" date="2021-09" db="EMBL/GenBank/DDBJ databases">
        <title>Network and meta-omics reveal the key degrader and cooperation patterns in an efficient 1,4-dioxane-degrading microbial community.</title>
        <authorList>
            <person name="Dai C."/>
        </authorList>
    </citation>
    <scope>NUCLEOTIDE SEQUENCE</scope>
    <source>
        <strain evidence="1">ZM13</strain>
    </source>
</reference>
<dbReference type="SUPFAM" id="SSF48613">
    <property type="entry name" value="Heme oxygenase-like"/>
    <property type="match status" value="1"/>
</dbReference>
<accession>A0A9E7D5V7</accession>
<dbReference type="GO" id="GO:0004392">
    <property type="term" value="F:heme oxygenase (decyclizing) activity"/>
    <property type="evidence" value="ECO:0007669"/>
    <property type="project" value="InterPro"/>
</dbReference>
<dbReference type="CDD" id="cd19166">
    <property type="entry name" value="HemeO-bac"/>
    <property type="match status" value="1"/>
</dbReference>
<protein>
    <submittedName>
        <fullName evidence="1">Biliverdin-producing heme oxygenase</fullName>
    </submittedName>
</protein>
<sequence length="194" mass="21126">MSIATDVEAPSRAKRLKAVSNAAHERVDNGVMQAAPFASAENYARFLKFQYHLHRRVETLYADAALQELLPDLAERSRLEALEQDFADLGMTPPEADLGPSLSLAEALGWLYVVEGSNMGAAILAKEAAKIGFTAEHGARHLAGHPEGRALHWRRFTAALNEVELTAEEEARIEAAATEAFLHVETLVGRELAA</sequence>
<dbReference type="EMBL" id="CP083239">
    <property type="protein sequence ID" value="UOK71510.1"/>
    <property type="molecule type" value="Genomic_DNA"/>
</dbReference>
<dbReference type="GO" id="GO:0006788">
    <property type="term" value="P:heme oxidation"/>
    <property type="evidence" value="ECO:0007669"/>
    <property type="project" value="InterPro"/>
</dbReference>
<dbReference type="KEGG" id="apol:K9D25_01935"/>
<organism evidence="1 2">
    <name type="scientific">Ancylobacter polymorphus</name>
    <dbReference type="NCBI Taxonomy" id="223390"/>
    <lineage>
        <taxon>Bacteria</taxon>
        <taxon>Pseudomonadati</taxon>
        <taxon>Pseudomonadota</taxon>
        <taxon>Alphaproteobacteria</taxon>
        <taxon>Hyphomicrobiales</taxon>
        <taxon>Xanthobacteraceae</taxon>
        <taxon>Ancylobacter</taxon>
    </lineage>
</organism>
<dbReference type="InterPro" id="IPR016053">
    <property type="entry name" value="Haem_Oase-like"/>
</dbReference>